<name>A0AAV7M1X0_PLEWA</name>
<dbReference type="EMBL" id="JANPWB010000014">
    <property type="protein sequence ID" value="KAJ1096572.1"/>
    <property type="molecule type" value="Genomic_DNA"/>
</dbReference>
<evidence type="ECO:0000313" key="1">
    <source>
        <dbReference type="EMBL" id="KAJ1096572.1"/>
    </source>
</evidence>
<reference evidence="1" key="1">
    <citation type="journal article" date="2022" name="bioRxiv">
        <title>Sequencing and chromosome-scale assembly of the giantPleurodeles waltlgenome.</title>
        <authorList>
            <person name="Brown T."/>
            <person name="Elewa A."/>
            <person name="Iarovenko S."/>
            <person name="Subramanian E."/>
            <person name="Araus A.J."/>
            <person name="Petzold A."/>
            <person name="Susuki M."/>
            <person name="Suzuki K.-i.T."/>
            <person name="Hayashi T."/>
            <person name="Toyoda A."/>
            <person name="Oliveira C."/>
            <person name="Osipova E."/>
            <person name="Leigh N.D."/>
            <person name="Simon A."/>
            <person name="Yun M.H."/>
        </authorList>
    </citation>
    <scope>NUCLEOTIDE SEQUENCE</scope>
    <source>
        <strain evidence="1">20211129_DDA</strain>
        <tissue evidence="1">Liver</tissue>
    </source>
</reference>
<dbReference type="Proteomes" id="UP001066276">
    <property type="component" value="Chromosome 10"/>
</dbReference>
<proteinExistence type="predicted"/>
<organism evidence="1 2">
    <name type="scientific">Pleurodeles waltl</name>
    <name type="common">Iberian ribbed newt</name>
    <dbReference type="NCBI Taxonomy" id="8319"/>
    <lineage>
        <taxon>Eukaryota</taxon>
        <taxon>Metazoa</taxon>
        <taxon>Chordata</taxon>
        <taxon>Craniata</taxon>
        <taxon>Vertebrata</taxon>
        <taxon>Euteleostomi</taxon>
        <taxon>Amphibia</taxon>
        <taxon>Batrachia</taxon>
        <taxon>Caudata</taxon>
        <taxon>Salamandroidea</taxon>
        <taxon>Salamandridae</taxon>
        <taxon>Pleurodelinae</taxon>
        <taxon>Pleurodeles</taxon>
    </lineage>
</organism>
<comment type="caution">
    <text evidence="1">The sequence shown here is derived from an EMBL/GenBank/DDBJ whole genome shotgun (WGS) entry which is preliminary data.</text>
</comment>
<keyword evidence="2" id="KW-1185">Reference proteome</keyword>
<evidence type="ECO:0000313" key="2">
    <source>
        <dbReference type="Proteomes" id="UP001066276"/>
    </source>
</evidence>
<accession>A0AAV7M1X0</accession>
<dbReference type="AlphaFoldDB" id="A0AAV7M1X0"/>
<protein>
    <submittedName>
        <fullName evidence="1">Uncharacterized protein</fullName>
    </submittedName>
</protein>
<sequence>MARWWLLNSRRFVSNGKFLMLNETRDIFQLPAGQHLQYNKIAHIIRELWPSFPEEPEESHTLQAILDPEVTRGLTSRIYKALTADRRMS</sequence>
<gene>
    <name evidence="1" type="ORF">NDU88_001707</name>
</gene>